<sequence length="184" mass="20904">MKNTLIIAAHPTLASSRVNRKWLEEAAKHPEQVTISSLHEKYPDGVIDIAAEQALVEAHDRIVLQFPFYWFNCPPMIKQWLDEVLLEGWAYGNGVDLFRSKSIGLAITAGGRETDYRPGEAFRYEISALLTPFEVTAAYIEAAYETPFVYYGVNSRTNDEEIRRSAELYMDYLLQPRAVSVPAE</sequence>
<evidence type="ECO:0000256" key="1">
    <source>
        <dbReference type="ARBA" id="ARBA00023002"/>
    </source>
</evidence>
<organism evidence="3 4">
    <name type="scientific">Saccharibacillus brassicae</name>
    <dbReference type="NCBI Taxonomy" id="2583377"/>
    <lineage>
        <taxon>Bacteria</taxon>
        <taxon>Bacillati</taxon>
        <taxon>Bacillota</taxon>
        <taxon>Bacilli</taxon>
        <taxon>Bacillales</taxon>
        <taxon>Paenibacillaceae</taxon>
        <taxon>Saccharibacillus</taxon>
    </lineage>
</organism>
<dbReference type="KEGG" id="saca:FFV09_15235"/>
<dbReference type="Pfam" id="PF02525">
    <property type="entry name" value="Flavodoxin_2"/>
    <property type="match status" value="1"/>
</dbReference>
<dbReference type="OrthoDB" id="9798454at2"/>
<proteinExistence type="predicted"/>
<protein>
    <submittedName>
        <fullName evidence="3">NAD(P)H-dependent oxidoreductase</fullName>
    </submittedName>
</protein>
<dbReference type="InterPro" id="IPR046980">
    <property type="entry name" value="KefG/KefF"/>
</dbReference>
<dbReference type="EMBL" id="CP041217">
    <property type="protein sequence ID" value="QDH22078.1"/>
    <property type="molecule type" value="Genomic_DNA"/>
</dbReference>
<keyword evidence="4" id="KW-1185">Reference proteome</keyword>
<feature type="domain" description="Flavodoxin-like fold" evidence="2">
    <location>
        <begin position="2"/>
        <end position="167"/>
    </location>
</feature>
<dbReference type="SUPFAM" id="SSF52218">
    <property type="entry name" value="Flavoproteins"/>
    <property type="match status" value="1"/>
</dbReference>
<dbReference type="GO" id="GO:0010181">
    <property type="term" value="F:FMN binding"/>
    <property type="evidence" value="ECO:0007669"/>
    <property type="project" value="TreeGrafter"/>
</dbReference>
<evidence type="ECO:0000313" key="3">
    <source>
        <dbReference type="EMBL" id="QDH22078.1"/>
    </source>
</evidence>
<evidence type="ECO:0000259" key="2">
    <source>
        <dbReference type="Pfam" id="PF02525"/>
    </source>
</evidence>
<dbReference type="PANTHER" id="PTHR47307:SF1">
    <property type="entry name" value="GLUTATHIONE-REGULATED POTASSIUM-EFFLUX SYSTEM ANCILLARY PROTEIN KEFG"/>
    <property type="match status" value="1"/>
</dbReference>
<dbReference type="GO" id="GO:0003955">
    <property type="term" value="F:NAD(P)H dehydrogenase (quinone) activity"/>
    <property type="evidence" value="ECO:0007669"/>
    <property type="project" value="TreeGrafter"/>
</dbReference>
<evidence type="ECO:0000313" key="4">
    <source>
        <dbReference type="Proteomes" id="UP000316968"/>
    </source>
</evidence>
<keyword evidence="1" id="KW-0560">Oxidoreductase</keyword>
<dbReference type="InterPro" id="IPR003680">
    <property type="entry name" value="Flavodoxin_fold"/>
</dbReference>
<dbReference type="Proteomes" id="UP000316968">
    <property type="component" value="Chromosome"/>
</dbReference>
<dbReference type="GO" id="GO:0009055">
    <property type="term" value="F:electron transfer activity"/>
    <property type="evidence" value="ECO:0007669"/>
    <property type="project" value="TreeGrafter"/>
</dbReference>
<gene>
    <name evidence="3" type="ORF">FFV09_15235</name>
</gene>
<name>A0A4Y6UZW7_SACBS</name>
<dbReference type="InterPro" id="IPR029039">
    <property type="entry name" value="Flavoprotein-like_sf"/>
</dbReference>
<dbReference type="PANTHER" id="PTHR47307">
    <property type="entry name" value="GLUTATHIONE-REGULATED POTASSIUM-EFFLUX SYSTEM ANCILLARY PROTEIN KEFG"/>
    <property type="match status" value="1"/>
</dbReference>
<dbReference type="AlphaFoldDB" id="A0A4Y6UZW7"/>
<accession>A0A4Y6UZW7</accession>
<reference evidence="3 4" key="1">
    <citation type="submission" date="2019-06" db="EMBL/GenBank/DDBJ databases">
        <title>Saccharibacillus brassicae sp. nov., an endophytic bacterium isolated from Chinese cabbage seeds (Brassica pekinensis).</title>
        <authorList>
            <person name="Jiang L."/>
            <person name="Lee J."/>
            <person name="Kim S.W."/>
        </authorList>
    </citation>
    <scope>NUCLEOTIDE SEQUENCE [LARGE SCALE GENOMIC DNA]</scope>
    <source>
        <strain evidence="4">KCTC 43072 / ATSA2</strain>
    </source>
</reference>
<dbReference type="Gene3D" id="3.40.50.360">
    <property type="match status" value="1"/>
</dbReference>
<dbReference type="RefSeq" id="WP_141448622.1">
    <property type="nucleotide sequence ID" value="NZ_CP041217.1"/>
</dbReference>